<dbReference type="PANTHER" id="PTHR17224:SF1">
    <property type="entry name" value="PEPTIDYL-TRNA HYDROLASE"/>
    <property type="match status" value="1"/>
</dbReference>
<dbReference type="GO" id="GO:0005737">
    <property type="term" value="C:cytoplasm"/>
    <property type="evidence" value="ECO:0007669"/>
    <property type="project" value="UniProtKB-SubCell"/>
</dbReference>
<dbReference type="InterPro" id="IPR001328">
    <property type="entry name" value="Pept_tRNA_hydro"/>
</dbReference>
<comment type="catalytic activity">
    <reaction evidence="7">
        <text>an N-acyl-L-alpha-aminoacyl-tRNA + H2O = an N-acyl-L-amino acid + a tRNA + H(+)</text>
        <dbReference type="Rhea" id="RHEA:54448"/>
        <dbReference type="Rhea" id="RHEA-COMP:10123"/>
        <dbReference type="Rhea" id="RHEA-COMP:13883"/>
        <dbReference type="ChEBI" id="CHEBI:15377"/>
        <dbReference type="ChEBI" id="CHEBI:15378"/>
        <dbReference type="ChEBI" id="CHEBI:59874"/>
        <dbReference type="ChEBI" id="CHEBI:78442"/>
        <dbReference type="ChEBI" id="CHEBI:138191"/>
        <dbReference type="EC" id="3.1.1.29"/>
    </reaction>
</comment>
<evidence type="ECO:0000313" key="8">
    <source>
        <dbReference type="EMBL" id="AMA65084.1"/>
    </source>
</evidence>
<evidence type="ECO:0000256" key="2">
    <source>
        <dbReference type="ARBA" id="ARBA00022555"/>
    </source>
</evidence>
<gene>
    <name evidence="7 8" type="primary">pth</name>
    <name evidence="8" type="ORF">AUT07_00530</name>
</gene>
<feature type="binding site" evidence="7">
    <location>
        <position position="69"/>
    </location>
    <ligand>
        <name>tRNA</name>
        <dbReference type="ChEBI" id="CHEBI:17843"/>
    </ligand>
</feature>
<dbReference type="PROSITE" id="PS01196">
    <property type="entry name" value="PEPT_TRNA_HYDROL_2"/>
    <property type="match status" value="1"/>
</dbReference>
<dbReference type="GO" id="GO:0004045">
    <property type="term" value="F:peptidyl-tRNA hydrolase activity"/>
    <property type="evidence" value="ECO:0007669"/>
    <property type="project" value="UniProtKB-UniRule"/>
</dbReference>
<evidence type="ECO:0000256" key="7">
    <source>
        <dbReference type="HAMAP-Rule" id="MF_00083"/>
    </source>
</evidence>
<dbReference type="Proteomes" id="UP000069926">
    <property type="component" value="Chromosome"/>
</dbReference>
<dbReference type="AlphaFoldDB" id="A0A109Q7J8"/>
<comment type="function">
    <text evidence="7">Catalyzes the release of premature peptidyl moieties from peptidyl-tRNA molecules trapped in stalled 50S ribosomal subunits, and thus maintains levels of free tRNAs and 50S ribosomes.</text>
</comment>
<dbReference type="InterPro" id="IPR018171">
    <property type="entry name" value="Pept_tRNA_hydro_CS"/>
</dbReference>
<comment type="similarity">
    <text evidence="5 7">Belongs to the PTH family.</text>
</comment>
<organism evidence="8 9">
    <name type="scientific">Candidatus Arsenophonus lipoptenae</name>
    <dbReference type="NCBI Taxonomy" id="634113"/>
    <lineage>
        <taxon>Bacteria</taxon>
        <taxon>Pseudomonadati</taxon>
        <taxon>Pseudomonadota</taxon>
        <taxon>Gammaproteobacteria</taxon>
        <taxon>Enterobacterales</taxon>
        <taxon>Morganellaceae</taxon>
        <taxon>Arsenophonus</taxon>
    </lineage>
</organism>
<feature type="site" description="Discriminates between blocked and unblocked aminoacyl-tRNA" evidence="7">
    <location>
        <position position="13"/>
    </location>
</feature>
<dbReference type="OrthoDB" id="9800507at2"/>
<dbReference type="SUPFAM" id="SSF53178">
    <property type="entry name" value="Peptidyl-tRNA hydrolase-like"/>
    <property type="match status" value="1"/>
</dbReference>
<dbReference type="Gene3D" id="3.40.50.1470">
    <property type="entry name" value="Peptidyl-tRNA hydrolase"/>
    <property type="match status" value="1"/>
</dbReference>
<evidence type="ECO:0000256" key="1">
    <source>
        <dbReference type="ARBA" id="ARBA00013260"/>
    </source>
</evidence>
<feature type="binding site" evidence="7">
    <location>
        <position position="18"/>
    </location>
    <ligand>
        <name>tRNA</name>
        <dbReference type="ChEBI" id="CHEBI:17843"/>
    </ligand>
</feature>
<reference evidence="8 9" key="1">
    <citation type="submission" date="2016-01" db="EMBL/GenBank/DDBJ databases">
        <title>Genome sequence of Ca. Arsenophonus lipopteni, the exclusive symbiont of a blood sucking fly Lipoptena cervi (Diptera: Hippoboscidae).</title>
        <authorList>
            <person name="Novakova E."/>
            <person name="Hypsa V."/>
            <person name="Nguyen P."/>
            <person name="Husnik F."/>
            <person name="Darby A.C."/>
        </authorList>
    </citation>
    <scope>NUCLEOTIDE SEQUENCE [LARGE SCALE GENOMIC DNA]</scope>
    <source>
        <strain evidence="8 9">CB</strain>
    </source>
</reference>
<proteinExistence type="inferred from homology"/>
<dbReference type="PANTHER" id="PTHR17224">
    <property type="entry name" value="PEPTIDYL-TRNA HYDROLASE"/>
    <property type="match status" value="1"/>
</dbReference>
<dbReference type="KEGG" id="asy:AUT07_00530"/>
<evidence type="ECO:0000256" key="6">
    <source>
        <dbReference type="ARBA" id="ARBA00050038"/>
    </source>
</evidence>
<name>A0A109Q7J8_9GAMM</name>
<dbReference type="FunFam" id="3.40.50.1470:FF:000001">
    <property type="entry name" value="Peptidyl-tRNA hydrolase"/>
    <property type="match status" value="1"/>
</dbReference>
<dbReference type="InterPro" id="IPR036416">
    <property type="entry name" value="Pept_tRNA_hydro_sf"/>
</dbReference>
<feature type="active site" description="Proton acceptor" evidence="7">
    <location>
        <position position="23"/>
    </location>
</feature>
<dbReference type="HAMAP" id="MF_00083">
    <property type="entry name" value="Pept_tRNA_hydro_bact"/>
    <property type="match status" value="1"/>
</dbReference>
<evidence type="ECO:0000256" key="4">
    <source>
        <dbReference type="ARBA" id="ARBA00022884"/>
    </source>
</evidence>
<dbReference type="CDD" id="cd00462">
    <property type="entry name" value="PTH"/>
    <property type="match status" value="1"/>
</dbReference>
<dbReference type="GO" id="GO:0006515">
    <property type="term" value="P:protein quality control for misfolded or incompletely synthesized proteins"/>
    <property type="evidence" value="ECO:0007669"/>
    <property type="project" value="UniProtKB-UniRule"/>
</dbReference>
<evidence type="ECO:0000313" key="9">
    <source>
        <dbReference type="Proteomes" id="UP000069926"/>
    </source>
</evidence>
<dbReference type="RefSeq" id="WP_066283787.1">
    <property type="nucleotide sequence ID" value="NZ_CP013920.1"/>
</dbReference>
<comment type="function">
    <text evidence="7">Hydrolyzes ribosome-free peptidyl-tRNAs (with 1 or more amino acids incorporated), which drop off the ribosome during protein synthesis, or as a result of ribosome stalling.</text>
</comment>
<accession>A0A109Q7J8</accession>
<comment type="subcellular location">
    <subcellularLocation>
        <location evidence="7">Cytoplasm</location>
    </subcellularLocation>
</comment>
<dbReference type="EC" id="3.1.1.29" evidence="1 7"/>
<dbReference type="Pfam" id="PF01195">
    <property type="entry name" value="Pept_tRNA_hydro"/>
    <property type="match status" value="1"/>
</dbReference>
<dbReference type="STRING" id="634113.AUT07_00530"/>
<dbReference type="EMBL" id="CP013920">
    <property type="protein sequence ID" value="AMA65084.1"/>
    <property type="molecule type" value="Genomic_DNA"/>
</dbReference>
<dbReference type="NCBIfam" id="TIGR00447">
    <property type="entry name" value="pth"/>
    <property type="match status" value="1"/>
</dbReference>
<keyword evidence="9" id="KW-1185">Reference proteome</keyword>
<keyword evidence="2 7" id="KW-0820">tRNA-binding</keyword>
<keyword evidence="7" id="KW-0963">Cytoplasm</keyword>
<dbReference type="GO" id="GO:0000049">
    <property type="term" value="F:tRNA binding"/>
    <property type="evidence" value="ECO:0007669"/>
    <property type="project" value="UniProtKB-UniRule"/>
</dbReference>
<feature type="binding site" evidence="7">
    <location>
        <position position="71"/>
    </location>
    <ligand>
        <name>tRNA</name>
        <dbReference type="ChEBI" id="CHEBI:17843"/>
    </ligand>
</feature>
<comment type="subunit">
    <text evidence="7">Monomer.</text>
</comment>
<keyword evidence="3 7" id="KW-0378">Hydrolase</keyword>
<keyword evidence="4 7" id="KW-0694">RNA-binding</keyword>
<evidence type="ECO:0000256" key="3">
    <source>
        <dbReference type="ARBA" id="ARBA00022801"/>
    </source>
</evidence>
<sequence length="197" mass="22343">MDSKIKLIVGLANPGHNYEFSRHNVGSWYVKLLAKQYNQFLKEEKIFFGYTTTIFLADEYVRLLIPKTYINFSGTSILALINFYDIKPTEILIAHDELDLIPGIAKIKFGGSNNGHNGLKDIQAKLNGNSNFYRLRIGIGHPGDKKKVINFVLNKPSVHEQKLIYNSIHEAINCTPILINKGIKKAINRLHAFKGFN</sequence>
<evidence type="ECO:0000256" key="5">
    <source>
        <dbReference type="ARBA" id="ARBA00038063"/>
    </source>
</evidence>
<feature type="site" description="Stabilizes the basic form of H active site to accept a proton" evidence="7">
    <location>
        <position position="96"/>
    </location>
</feature>
<dbReference type="GO" id="GO:0072344">
    <property type="term" value="P:rescue of stalled ribosome"/>
    <property type="evidence" value="ECO:0007669"/>
    <property type="project" value="UniProtKB-UniRule"/>
</dbReference>
<feature type="binding site" evidence="7">
    <location>
        <position position="117"/>
    </location>
    <ligand>
        <name>tRNA</name>
        <dbReference type="ChEBI" id="CHEBI:17843"/>
    </ligand>
</feature>
<dbReference type="PATRIC" id="fig|634113.3.peg.497"/>
<protein>
    <recommendedName>
        <fullName evidence="6 7">Peptidyl-tRNA hydrolase</fullName>
        <shortName evidence="7">Pth</shortName>
        <ecNumber evidence="1 7">3.1.1.29</ecNumber>
    </recommendedName>
</protein>